<dbReference type="EMBL" id="PDUG01000006">
    <property type="protein sequence ID" value="PIC20980.1"/>
    <property type="molecule type" value="Genomic_DNA"/>
</dbReference>
<dbReference type="Pfam" id="PF01827">
    <property type="entry name" value="FTH"/>
    <property type="match status" value="1"/>
</dbReference>
<dbReference type="InterPro" id="IPR001810">
    <property type="entry name" value="F-box_dom"/>
</dbReference>
<sequence length="263" mass="30697">MNSDISPPSLDAMPFNALKEVLNYLKLKERSILRKVDRTLRKAVDNNYATVNLALDFYNSRVYLTLDELPPIEYCNIGDDLRWNHLEEEFERLCETLEDFFDERARNGLEGLCIETLDVETSDGDEIAQLMTWIDVNTITFLRIHTNQIMLSDEDVEEFTETLQWQRIRKFQLVGCSDLPHNFLNNLGNVSFFSIDRPNFKEFSLANLFMFVATDLNQSENFKYGQIIFENFDLPAPLFNTYLPVGNVAITFYTNLIILRKLD</sequence>
<reference evidence="3" key="1">
    <citation type="submission" date="2017-10" db="EMBL/GenBank/DDBJ databases">
        <title>Rapid genome shrinkage in a self-fertile nematode reveals novel sperm competition proteins.</title>
        <authorList>
            <person name="Yin D."/>
            <person name="Schwarz E.M."/>
            <person name="Thomas C.G."/>
            <person name="Felde R.L."/>
            <person name="Korf I.F."/>
            <person name="Cutter A.D."/>
            <person name="Schartner C.M."/>
            <person name="Ralston E.J."/>
            <person name="Meyer B.J."/>
            <person name="Haag E.S."/>
        </authorList>
    </citation>
    <scope>NUCLEOTIDE SEQUENCE [LARGE SCALE GENOMIC DNA]</scope>
    <source>
        <strain evidence="3">JU1422</strain>
    </source>
</reference>
<dbReference type="InterPro" id="IPR002900">
    <property type="entry name" value="DUF38/FTH_CAE_spp"/>
</dbReference>
<gene>
    <name evidence="2" type="primary">Cnig_chr_X.g25981</name>
    <name evidence="2" type="ORF">B9Z55_025981</name>
</gene>
<accession>A0A2G5T126</accession>
<evidence type="ECO:0000259" key="1">
    <source>
        <dbReference type="PROSITE" id="PS50181"/>
    </source>
</evidence>
<feature type="domain" description="F-box" evidence="1">
    <location>
        <begin position="7"/>
        <end position="53"/>
    </location>
</feature>
<organism evidence="2 3">
    <name type="scientific">Caenorhabditis nigoni</name>
    <dbReference type="NCBI Taxonomy" id="1611254"/>
    <lineage>
        <taxon>Eukaryota</taxon>
        <taxon>Metazoa</taxon>
        <taxon>Ecdysozoa</taxon>
        <taxon>Nematoda</taxon>
        <taxon>Chromadorea</taxon>
        <taxon>Rhabditida</taxon>
        <taxon>Rhabditina</taxon>
        <taxon>Rhabditomorpha</taxon>
        <taxon>Rhabditoidea</taxon>
        <taxon>Rhabditidae</taxon>
        <taxon>Peloderinae</taxon>
        <taxon>Caenorhabditis</taxon>
    </lineage>
</organism>
<name>A0A2G5T126_9PELO</name>
<keyword evidence="3" id="KW-1185">Reference proteome</keyword>
<dbReference type="SMART" id="SM00256">
    <property type="entry name" value="FBOX"/>
    <property type="match status" value="1"/>
</dbReference>
<dbReference type="AlphaFoldDB" id="A0A2G5T126"/>
<dbReference type="Proteomes" id="UP000230233">
    <property type="component" value="Chromosome X"/>
</dbReference>
<protein>
    <recommendedName>
        <fullName evidence="1">F-box domain-containing protein</fullName>
    </recommendedName>
</protein>
<comment type="caution">
    <text evidence="2">The sequence shown here is derived from an EMBL/GenBank/DDBJ whole genome shotgun (WGS) entry which is preliminary data.</text>
</comment>
<evidence type="ECO:0000313" key="3">
    <source>
        <dbReference type="Proteomes" id="UP000230233"/>
    </source>
</evidence>
<proteinExistence type="predicted"/>
<dbReference type="OrthoDB" id="10364150at2759"/>
<evidence type="ECO:0000313" key="2">
    <source>
        <dbReference type="EMBL" id="PIC20980.1"/>
    </source>
</evidence>
<dbReference type="PROSITE" id="PS50181">
    <property type="entry name" value="FBOX"/>
    <property type="match status" value="1"/>
</dbReference>